<keyword evidence="3" id="KW-1185">Reference proteome</keyword>
<dbReference type="VEuPathDB" id="VectorBase:GPPI049367"/>
<proteinExistence type="predicted"/>
<dbReference type="Proteomes" id="UP000092460">
    <property type="component" value="Unassembled WGS sequence"/>
</dbReference>
<evidence type="ECO:0000313" key="2">
    <source>
        <dbReference type="EnsemblMetazoa" id="GPPI049367-PA"/>
    </source>
</evidence>
<dbReference type="AlphaFoldDB" id="A0A1B0C520"/>
<name>A0A1B0C520_9MUSC</name>
<organism evidence="2 3">
    <name type="scientific">Glossina palpalis gambiensis</name>
    <dbReference type="NCBI Taxonomy" id="67801"/>
    <lineage>
        <taxon>Eukaryota</taxon>
        <taxon>Metazoa</taxon>
        <taxon>Ecdysozoa</taxon>
        <taxon>Arthropoda</taxon>
        <taxon>Hexapoda</taxon>
        <taxon>Insecta</taxon>
        <taxon>Pterygota</taxon>
        <taxon>Neoptera</taxon>
        <taxon>Endopterygota</taxon>
        <taxon>Diptera</taxon>
        <taxon>Brachycera</taxon>
        <taxon>Muscomorpha</taxon>
        <taxon>Hippoboscoidea</taxon>
        <taxon>Glossinidae</taxon>
        <taxon>Glossina</taxon>
    </lineage>
</organism>
<sequence>MSNAVKIIKGNKQHTLSLLKNQISISVSTFKIVKQDETVTANELTDINHELSEISTHILGIEENAHQERLFRTLAELVMRLTLRYTEYVVLVLALIVCVVRKIHRRARVEPPTPLPRTMNLAQQPINDFFLMLYRKNR</sequence>
<reference evidence="2" key="2">
    <citation type="submission" date="2020-05" db="UniProtKB">
        <authorList>
            <consortium name="EnsemblMetazoa"/>
        </authorList>
    </citation>
    <scope>IDENTIFICATION</scope>
    <source>
        <strain evidence="2">IAEA</strain>
    </source>
</reference>
<accession>A0A1B0C520</accession>
<evidence type="ECO:0000313" key="3">
    <source>
        <dbReference type="Proteomes" id="UP000092460"/>
    </source>
</evidence>
<dbReference type="EnsemblMetazoa" id="GPPI049367-RA">
    <property type="protein sequence ID" value="GPPI049367-PA"/>
    <property type="gene ID" value="GPPI049367"/>
</dbReference>
<dbReference type="EMBL" id="JXJN01025782">
    <property type="status" value="NOT_ANNOTATED_CDS"/>
    <property type="molecule type" value="Genomic_DNA"/>
</dbReference>
<keyword evidence="1" id="KW-0812">Transmembrane</keyword>
<feature type="transmembrane region" description="Helical" evidence="1">
    <location>
        <begin position="82"/>
        <end position="100"/>
    </location>
</feature>
<reference evidence="3" key="1">
    <citation type="submission" date="2015-01" db="EMBL/GenBank/DDBJ databases">
        <authorList>
            <person name="Aksoy S."/>
            <person name="Warren W."/>
            <person name="Wilson R.K."/>
        </authorList>
    </citation>
    <scope>NUCLEOTIDE SEQUENCE [LARGE SCALE GENOMIC DNA]</scope>
    <source>
        <strain evidence="3">IAEA</strain>
    </source>
</reference>
<keyword evidence="1" id="KW-1133">Transmembrane helix</keyword>
<evidence type="ECO:0000256" key="1">
    <source>
        <dbReference type="SAM" id="Phobius"/>
    </source>
</evidence>
<keyword evidence="1" id="KW-0472">Membrane</keyword>
<protein>
    <submittedName>
        <fullName evidence="2">Uncharacterized protein</fullName>
    </submittedName>
</protein>